<dbReference type="InterPro" id="IPR036972">
    <property type="entry name" value="Cyt_c_oxidase_su5b_sf"/>
</dbReference>
<keyword evidence="1" id="KW-1185">Reference proteome</keyword>
<accession>A0A915L502</accession>
<dbReference type="GO" id="GO:0006123">
    <property type="term" value="P:mitochondrial electron transport, cytochrome c to oxygen"/>
    <property type="evidence" value="ECO:0007669"/>
    <property type="project" value="InterPro"/>
</dbReference>
<name>A0A915L502_ROMCU</name>
<dbReference type="Proteomes" id="UP000887565">
    <property type="component" value="Unplaced"/>
</dbReference>
<dbReference type="Gene3D" id="2.60.11.10">
    <property type="entry name" value="Cytochrome c oxidase, subunit Vb"/>
    <property type="match status" value="1"/>
</dbReference>
<evidence type="ECO:0000313" key="1">
    <source>
        <dbReference type="Proteomes" id="UP000887565"/>
    </source>
</evidence>
<dbReference type="WBParaSite" id="nRc.2.0.1.t44855-RA">
    <property type="protein sequence ID" value="nRc.2.0.1.t44855-RA"/>
    <property type="gene ID" value="nRc.2.0.1.g44855"/>
</dbReference>
<dbReference type="AlphaFoldDB" id="A0A915L502"/>
<reference evidence="2" key="1">
    <citation type="submission" date="2022-11" db="UniProtKB">
        <authorList>
            <consortium name="WormBaseParasite"/>
        </authorList>
    </citation>
    <scope>IDENTIFICATION</scope>
</reference>
<organism evidence="1 2">
    <name type="scientific">Romanomermis culicivorax</name>
    <name type="common">Nematode worm</name>
    <dbReference type="NCBI Taxonomy" id="13658"/>
    <lineage>
        <taxon>Eukaryota</taxon>
        <taxon>Metazoa</taxon>
        <taxon>Ecdysozoa</taxon>
        <taxon>Nematoda</taxon>
        <taxon>Enoplea</taxon>
        <taxon>Dorylaimia</taxon>
        <taxon>Mermithida</taxon>
        <taxon>Mermithoidea</taxon>
        <taxon>Mermithidae</taxon>
        <taxon>Romanomermis</taxon>
    </lineage>
</organism>
<proteinExistence type="predicted"/>
<dbReference type="SUPFAM" id="SSF57802">
    <property type="entry name" value="Rubredoxin-like"/>
    <property type="match status" value="1"/>
</dbReference>
<dbReference type="GO" id="GO:0045277">
    <property type="term" value="C:respiratory chain complex IV"/>
    <property type="evidence" value="ECO:0007669"/>
    <property type="project" value="InterPro"/>
</dbReference>
<protein>
    <submittedName>
        <fullName evidence="2">Uncharacterized protein</fullName>
    </submittedName>
</protein>
<evidence type="ECO:0000313" key="2">
    <source>
        <dbReference type="WBParaSite" id="nRc.2.0.1.t44855-RA"/>
    </source>
</evidence>
<dbReference type="GO" id="GO:0005740">
    <property type="term" value="C:mitochondrial envelope"/>
    <property type="evidence" value="ECO:0007669"/>
    <property type="project" value="InterPro"/>
</dbReference>
<sequence>MVFLVLTRAGAAAAKRHFSAEPKPPPVNLEIPPEYEGSEPDQCYINYMSINLGEMKRCECGYWYKAVQGDPDVF</sequence>